<feature type="transmembrane region" description="Helical" evidence="2">
    <location>
        <begin position="235"/>
        <end position="256"/>
    </location>
</feature>
<feature type="compositionally biased region" description="Pro residues" evidence="1">
    <location>
        <begin position="573"/>
        <end position="595"/>
    </location>
</feature>
<dbReference type="Pfam" id="PF01841">
    <property type="entry name" value="Transglut_core"/>
    <property type="match status" value="1"/>
</dbReference>
<feature type="compositionally biased region" description="Polar residues" evidence="1">
    <location>
        <begin position="1"/>
        <end position="13"/>
    </location>
</feature>
<dbReference type="Gene3D" id="3.10.620.30">
    <property type="match status" value="1"/>
</dbReference>
<feature type="transmembrane region" description="Helical" evidence="2">
    <location>
        <begin position="618"/>
        <end position="639"/>
    </location>
</feature>
<evidence type="ECO:0000313" key="4">
    <source>
        <dbReference type="EMBL" id="ADP80165.1"/>
    </source>
</evidence>
<keyword evidence="2" id="KW-0812">Transmembrane</keyword>
<evidence type="ECO:0000256" key="2">
    <source>
        <dbReference type="SAM" id="Phobius"/>
    </source>
</evidence>
<protein>
    <submittedName>
        <fullName evidence="4">Transglutaminase domain-containing protein</fullName>
    </submittedName>
</protein>
<feature type="domain" description="Transglutaminase-like" evidence="3">
    <location>
        <begin position="495"/>
        <end position="564"/>
    </location>
</feature>
<dbReference type="SUPFAM" id="SSF54001">
    <property type="entry name" value="Cysteine proteinases"/>
    <property type="match status" value="1"/>
</dbReference>
<sequence length="792" mass="83984">MTGGLQTQLRQPSPQGPGAAATAAHPDRGTAEQRQPVPRAGQIGPVSGMLQCVLVAGLMGCAARTMAPAFDRPSAQVCLVVVAVLAAAVPLGRRHLSVASAIATGFVATVAVALAIMIGWRWPGGATASPPRALATVWVRLLTTHTPMAPTPDLIVGPAMVIFALTFAGCWLALRSRAALAPVGPCLLALGIALAMAAAPGPHERWPATLFAALSITLIAVRADLGSPIWVRGPAGVAIGVVAAACAWAASLTGIVPGTDRKDPRDLARPPAVQTSARNPLEDVKRQLLQVDPSVSLFTVRLTPTHPPVDRVTVATLGTFDGARWLDTAQLEPYGPTLPTDPSAHPRASATVSGTVTIDQLEGPFLPVIDRPTSVGGVSVAFEPSSATLFTNAWKSGLSYRFTSQVVTPSRTDLAQAVPESGPAVAAYLPSTAAPLPQWVQDLAKSIVARVNTPYSQLARLQSYLSGPHFPYDIGAPPGDSLAIIQQMLTASDPQARSGHSEQHAAAFALLARALGYPTRIAVGYLLERDSAEPNEFHVTSREAHAWPEVDFANIGWVPFEPTDVSKLNLHQPPSPLNRPENGPVPPGVQARPEPPVIRPDLAPYGSDRFIGLSRLQVLLLVALTPVLLLTLLAGGVVAEKKRRRLVRHRRSEASDRIMGAWEEVLDRLDERGLSIEPGDTAADVAAAAREHFRRPTEAWDTSADEADRGWDSLDPLGAIVTSALFHGAEPTAQEAVDAWNLQAEVHRTLVSGEAVADRLRALLSLRPLLPARLRRQQRPVRRPARSLAREA</sequence>
<dbReference type="InParanoid" id="E3IWI2"/>
<feature type="transmembrane region" description="Helical" evidence="2">
    <location>
        <begin position="98"/>
        <end position="120"/>
    </location>
</feature>
<dbReference type="HOGENOM" id="CLU_012121_1_0_11"/>
<accession>E3IWI2</accession>
<evidence type="ECO:0000256" key="1">
    <source>
        <dbReference type="SAM" id="MobiDB-lite"/>
    </source>
</evidence>
<feature type="region of interest" description="Disordered" evidence="1">
    <location>
        <begin position="259"/>
        <end position="279"/>
    </location>
</feature>
<name>E3IWI2_PSEI1</name>
<dbReference type="Proteomes" id="UP000002484">
    <property type="component" value="Chromosome"/>
</dbReference>
<dbReference type="AlphaFoldDB" id="E3IWI2"/>
<evidence type="ECO:0000313" key="5">
    <source>
        <dbReference type="Proteomes" id="UP000002484"/>
    </source>
</evidence>
<keyword evidence="2" id="KW-1133">Transmembrane helix</keyword>
<feature type="transmembrane region" description="Helical" evidence="2">
    <location>
        <begin position="205"/>
        <end position="223"/>
    </location>
</feature>
<dbReference type="KEGG" id="fri:FraEuI1c_2119"/>
<evidence type="ECO:0000259" key="3">
    <source>
        <dbReference type="SMART" id="SM00460"/>
    </source>
</evidence>
<reference evidence="4 5" key="1">
    <citation type="submission" date="2010-10" db="EMBL/GenBank/DDBJ databases">
        <title>Complete sequence of Frankia sp. EuI1c.</title>
        <authorList>
            <consortium name="US DOE Joint Genome Institute"/>
            <person name="Lucas S."/>
            <person name="Copeland A."/>
            <person name="Lapidus A."/>
            <person name="Cheng J.-F."/>
            <person name="Bruce D."/>
            <person name="Goodwin L."/>
            <person name="Pitluck S."/>
            <person name="Chertkov O."/>
            <person name="Detter J.C."/>
            <person name="Han C."/>
            <person name="Tapia R."/>
            <person name="Land M."/>
            <person name="Hauser L."/>
            <person name="Jeffries C."/>
            <person name="Kyrpides N."/>
            <person name="Ivanova N."/>
            <person name="Mikhailova N."/>
            <person name="Beauchemin N."/>
            <person name="Sen A."/>
            <person name="Sur S.A."/>
            <person name="Gtari M."/>
            <person name="Wall L."/>
            <person name="Tisa L."/>
            <person name="Woyke T."/>
        </authorList>
    </citation>
    <scope>NUCLEOTIDE SEQUENCE [LARGE SCALE GENOMIC DNA]</scope>
    <source>
        <strain evidence="5">DSM 45817 / CECT 9037 / EuI1c</strain>
    </source>
</reference>
<dbReference type="InterPro" id="IPR002931">
    <property type="entry name" value="Transglutaminase-like"/>
</dbReference>
<proteinExistence type="predicted"/>
<dbReference type="SMART" id="SM00460">
    <property type="entry name" value="TGc"/>
    <property type="match status" value="1"/>
</dbReference>
<dbReference type="InterPro" id="IPR038765">
    <property type="entry name" value="Papain-like_cys_pep_sf"/>
</dbReference>
<feature type="transmembrane region" description="Helical" evidence="2">
    <location>
        <begin position="179"/>
        <end position="199"/>
    </location>
</feature>
<feature type="region of interest" description="Disordered" evidence="1">
    <location>
        <begin position="571"/>
        <end position="595"/>
    </location>
</feature>
<dbReference type="eggNOG" id="COG1305">
    <property type="taxonomic scope" value="Bacteria"/>
</dbReference>
<feature type="transmembrane region" description="Helical" evidence="2">
    <location>
        <begin position="73"/>
        <end position="91"/>
    </location>
</feature>
<organism evidence="4 5">
    <name type="scientific">Pseudofrankia inefficax (strain DSM 45817 / CECT 9037 / DDB 130130 / EuI1c)</name>
    <name type="common">Frankia inefficax</name>
    <dbReference type="NCBI Taxonomy" id="298654"/>
    <lineage>
        <taxon>Bacteria</taxon>
        <taxon>Bacillati</taxon>
        <taxon>Actinomycetota</taxon>
        <taxon>Actinomycetes</taxon>
        <taxon>Frankiales</taxon>
        <taxon>Frankiaceae</taxon>
        <taxon>Pseudofrankia</taxon>
    </lineage>
</organism>
<dbReference type="RefSeq" id="WP_013423284.1">
    <property type="nucleotide sequence ID" value="NC_014666.1"/>
</dbReference>
<gene>
    <name evidence="4" type="ordered locus">FraEuI1c_2119</name>
</gene>
<keyword evidence="5" id="KW-1185">Reference proteome</keyword>
<dbReference type="PANTHER" id="PTHR42736:SF1">
    <property type="entry name" value="PROTEIN-GLUTAMINE GAMMA-GLUTAMYLTRANSFERASE"/>
    <property type="match status" value="1"/>
</dbReference>
<feature type="transmembrane region" description="Helical" evidence="2">
    <location>
        <begin position="154"/>
        <end position="174"/>
    </location>
</feature>
<dbReference type="EMBL" id="CP002299">
    <property type="protein sequence ID" value="ADP80165.1"/>
    <property type="molecule type" value="Genomic_DNA"/>
</dbReference>
<dbReference type="STRING" id="298654.FraEuI1c_2119"/>
<dbReference type="OrthoDB" id="9804023at2"/>
<feature type="compositionally biased region" description="Basic and acidic residues" evidence="1">
    <location>
        <begin position="259"/>
        <end position="268"/>
    </location>
</feature>
<keyword evidence="2" id="KW-0472">Membrane</keyword>
<feature type="region of interest" description="Disordered" evidence="1">
    <location>
        <begin position="1"/>
        <end position="40"/>
    </location>
</feature>
<dbReference type="InterPro" id="IPR052901">
    <property type="entry name" value="Bact_TGase-like"/>
</dbReference>
<dbReference type="PANTHER" id="PTHR42736">
    <property type="entry name" value="PROTEIN-GLUTAMINE GAMMA-GLUTAMYLTRANSFERASE"/>
    <property type="match status" value="1"/>
</dbReference>